<dbReference type="InterPro" id="IPR019428">
    <property type="entry name" value="7TM_GPCR_serpentine_rcpt_Str"/>
</dbReference>
<evidence type="ECO:0000313" key="3">
    <source>
        <dbReference type="Proteomes" id="UP001432027"/>
    </source>
</evidence>
<organism evidence="2 3">
    <name type="scientific">Pristionchus entomophagus</name>
    <dbReference type="NCBI Taxonomy" id="358040"/>
    <lineage>
        <taxon>Eukaryota</taxon>
        <taxon>Metazoa</taxon>
        <taxon>Ecdysozoa</taxon>
        <taxon>Nematoda</taxon>
        <taxon>Chromadorea</taxon>
        <taxon>Rhabditida</taxon>
        <taxon>Rhabditina</taxon>
        <taxon>Diplogasteromorpha</taxon>
        <taxon>Diplogasteroidea</taxon>
        <taxon>Neodiplogasteridae</taxon>
        <taxon>Pristionchus</taxon>
    </lineage>
</organism>
<dbReference type="Proteomes" id="UP001432027">
    <property type="component" value="Unassembled WGS sequence"/>
</dbReference>
<feature type="transmembrane region" description="Helical" evidence="1">
    <location>
        <begin position="36"/>
        <end position="63"/>
    </location>
</feature>
<dbReference type="PANTHER" id="PTHR46178">
    <property type="entry name" value="SEVEN TM RECEPTOR"/>
    <property type="match status" value="1"/>
</dbReference>
<feature type="non-terminal residue" evidence="2">
    <location>
        <position position="97"/>
    </location>
</feature>
<gene>
    <name evidence="2" type="ORF">PENTCL1PPCAC_3292</name>
</gene>
<proteinExistence type="predicted"/>
<name>A0AAV5SCL8_9BILA</name>
<feature type="non-terminal residue" evidence="2">
    <location>
        <position position="1"/>
    </location>
</feature>
<keyword evidence="3" id="KW-1185">Reference proteome</keyword>
<dbReference type="AlphaFoldDB" id="A0AAV5SCL8"/>
<dbReference type="EMBL" id="BTSX01000001">
    <property type="protein sequence ID" value="GMS81117.1"/>
    <property type="molecule type" value="Genomic_DNA"/>
</dbReference>
<dbReference type="PANTHER" id="PTHR46178:SF9">
    <property type="entry name" value="SEVEN TM RECEPTOR"/>
    <property type="match status" value="1"/>
</dbReference>
<keyword evidence="1" id="KW-0472">Membrane</keyword>
<evidence type="ECO:0000256" key="1">
    <source>
        <dbReference type="SAM" id="Phobius"/>
    </source>
</evidence>
<keyword evidence="1" id="KW-1133">Transmembrane helix</keyword>
<keyword evidence="1" id="KW-0812">Transmembrane</keyword>
<feature type="transmembrane region" description="Helical" evidence="1">
    <location>
        <begin position="75"/>
        <end position="93"/>
    </location>
</feature>
<dbReference type="Pfam" id="PF10326">
    <property type="entry name" value="7TM_GPCR_Str"/>
    <property type="match status" value="1"/>
</dbReference>
<reference evidence="2" key="1">
    <citation type="submission" date="2023-10" db="EMBL/GenBank/DDBJ databases">
        <title>Genome assembly of Pristionchus species.</title>
        <authorList>
            <person name="Yoshida K."/>
            <person name="Sommer R.J."/>
        </authorList>
    </citation>
    <scope>NUCLEOTIDE SEQUENCE</scope>
    <source>
        <strain evidence="2">RS0144</strain>
    </source>
</reference>
<accession>A0AAV5SCL8</accession>
<protein>
    <recommendedName>
        <fullName evidence="4">G-protein coupled receptors family 1 profile domain-containing protein</fullName>
    </recommendedName>
</protein>
<comment type="caution">
    <text evidence="2">The sequence shown here is derived from an EMBL/GenBank/DDBJ whole genome shotgun (WGS) entry which is preliminary data.</text>
</comment>
<sequence length="97" mass="11315">QTKTADWKRIHFSFKDGHCYDDHSTELGRIEHIRMIGLALCNASLVSLFLSVLLNGLLVFVVILRKNKVDNYRRFFYVFCLLDVVFSAAQYIFTPVR</sequence>
<evidence type="ECO:0008006" key="4">
    <source>
        <dbReference type="Google" id="ProtNLM"/>
    </source>
</evidence>
<evidence type="ECO:0000313" key="2">
    <source>
        <dbReference type="EMBL" id="GMS81117.1"/>
    </source>
</evidence>